<dbReference type="InterPro" id="IPR046713">
    <property type="entry name" value="DUF6786"/>
</dbReference>
<organism evidence="1">
    <name type="scientific">Acidobacterium capsulatum</name>
    <dbReference type="NCBI Taxonomy" id="33075"/>
    <lineage>
        <taxon>Bacteria</taxon>
        <taxon>Pseudomonadati</taxon>
        <taxon>Acidobacteriota</taxon>
        <taxon>Terriglobia</taxon>
        <taxon>Terriglobales</taxon>
        <taxon>Acidobacteriaceae</taxon>
        <taxon>Acidobacterium</taxon>
    </lineage>
</organism>
<sequence length="390" mass="42260">MSAENAGEKELNFGQTVDAVQAITPLLVLQNESDQALVAVCPTLQGRVLTSTARGTQGRSYGWVNHGLIGSKKHLAHFNPYGGEDRIWLGPEGGQYAIYFAPGTSFDLDNWYVPAPLDTEPFEVAEQSASHVRLTKKFRQVNYSGAEFEIGLNRVVRVLPAHQASTTLPPELLKGVSTVAFESHNVLTNLGSQSWTREGGLLSLWIIGQFNASPSSTIVIPFHAGPEDKLGTPINTNYFAPLDDKRLRVFDGYACYKGDSRYRSKIGVNPHRVTGRLGSYDAEHNVLTLVEHSVNAPDAGYVNSEWQLQEHPYAGDVANCYNDGPAPNGNQLGAFYELESSSPAAALAPGATMEHTHRTLHFEGDKARLDAIARAAFGASLDEIASALPA</sequence>
<name>A0A7V5CSD9_9BACT</name>
<protein>
    <submittedName>
        <fullName evidence="1">Uncharacterized protein</fullName>
    </submittedName>
</protein>
<reference evidence="1" key="1">
    <citation type="journal article" date="2020" name="mSystems">
        <title>Genome- and Community-Level Interaction Insights into Carbon Utilization and Element Cycling Functions of Hydrothermarchaeota in Hydrothermal Sediment.</title>
        <authorList>
            <person name="Zhou Z."/>
            <person name="Liu Y."/>
            <person name="Xu W."/>
            <person name="Pan J."/>
            <person name="Luo Z.H."/>
            <person name="Li M."/>
        </authorList>
    </citation>
    <scope>NUCLEOTIDE SEQUENCE [LARGE SCALE GENOMIC DNA]</scope>
    <source>
        <strain evidence="1">SpSt-855</strain>
    </source>
</reference>
<dbReference type="AlphaFoldDB" id="A0A7V5CSD9"/>
<evidence type="ECO:0000313" key="1">
    <source>
        <dbReference type="EMBL" id="HGY93389.1"/>
    </source>
</evidence>
<accession>A0A7V5CSD9</accession>
<gene>
    <name evidence="1" type="ORF">ENW50_01670</name>
</gene>
<proteinExistence type="predicted"/>
<dbReference type="Pfam" id="PF20583">
    <property type="entry name" value="DUF6786"/>
    <property type="match status" value="1"/>
</dbReference>
<dbReference type="EMBL" id="DTKL01000013">
    <property type="protein sequence ID" value="HGY93389.1"/>
    <property type="molecule type" value="Genomic_DNA"/>
</dbReference>
<comment type="caution">
    <text evidence="1">The sequence shown here is derived from an EMBL/GenBank/DDBJ whole genome shotgun (WGS) entry which is preliminary data.</text>
</comment>